<dbReference type="PRINTS" id="PR00039">
    <property type="entry name" value="HTHLYSR"/>
</dbReference>
<organism evidence="6 7">
    <name type="scientific">Pseudohalocynthiibacter aestuariivivens</name>
    <dbReference type="NCBI Taxonomy" id="1591409"/>
    <lineage>
        <taxon>Bacteria</taxon>
        <taxon>Pseudomonadati</taxon>
        <taxon>Pseudomonadota</taxon>
        <taxon>Alphaproteobacteria</taxon>
        <taxon>Rhodobacterales</taxon>
        <taxon>Paracoccaceae</taxon>
        <taxon>Pseudohalocynthiibacter</taxon>
    </lineage>
</organism>
<keyword evidence="3" id="KW-0238">DNA-binding</keyword>
<evidence type="ECO:0000313" key="6">
    <source>
        <dbReference type="EMBL" id="MFB9233286.1"/>
    </source>
</evidence>
<dbReference type="SUPFAM" id="SSF46785">
    <property type="entry name" value="Winged helix' DNA-binding domain"/>
    <property type="match status" value="1"/>
</dbReference>
<name>A0ABV5JIJ1_9RHOB</name>
<evidence type="ECO:0000313" key="7">
    <source>
        <dbReference type="Proteomes" id="UP001589683"/>
    </source>
</evidence>
<dbReference type="Pfam" id="PF00126">
    <property type="entry name" value="HTH_1"/>
    <property type="match status" value="1"/>
</dbReference>
<gene>
    <name evidence="6" type="ORF">ACFFUT_15960</name>
</gene>
<keyword evidence="4" id="KW-0804">Transcription</keyword>
<sequence length="294" mass="32296">MRYVQLRAFHHVAIHGGFSRAADALFLTQPAISDQVRKLEEEYDILLFNRKKKQITVTEQGERLLEITKRMFENEAQARELLSENRAFSSGTLRIIVDSASHVLATIAKFREKFPLIKIEIKTGNSEDVIESLYAYQSDIGVLGAAPRNSEIDVVSLGESRIIAFTANSNPLSSHKSLTLGQLSAMPLVLRETGSKTRQKLEAAASKNSVKLVAAIEAEGREAVQEIVASGAGIGFVSEKEFSHDDRLVPIQIKGSPILMEESVVCLRERNGGKLIKAFTAMVQQTAADDGITT</sequence>
<protein>
    <submittedName>
        <fullName evidence="6">LysR substrate-binding domain-containing protein</fullName>
    </submittedName>
</protein>
<evidence type="ECO:0000256" key="2">
    <source>
        <dbReference type="ARBA" id="ARBA00023015"/>
    </source>
</evidence>
<dbReference type="Proteomes" id="UP001589683">
    <property type="component" value="Unassembled WGS sequence"/>
</dbReference>
<reference evidence="6 7" key="1">
    <citation type="submission" date="2024-09" db="EMBL/GenBank/DDBJ databases">
        <authorList>
            <person name="Sun Q."/>
            <person name="Mori K."/>
        </authorList>
    </citation>
    <scope>NUCLEOTIDE SEQUENCE [LARGE SCALE GENOMIC DNA]</scope>
    <source>
        <strain evidence="6 7">CECT 8726</strain>
    </source>
</reference>
<dbReference type="RefSeq" id="WP_213888213.1">
    <property type="nucleotide sequence ID" value="NZ_JAGFNU010000003.1"/>
</dbReference>
<evidence type="ECO:0000259" key="5">
    <source>
        <dbReference type="PROSITE" id="PS50931"/>
    </source>
</evidence>
<evidence type="ECO:0000256" key="1">
    <source>
        <dbReference type="ARBA" id="ARBA00009437"/>
    </source>
</evidence>
<evidence type="ECO:0000256" key="4">
    <source>
        <dbReference type="ARBA" id="ARBA00023163"/>
    </source>
</evidence>
<dbReference type="InterPro" id="IPR036390">
    <property type="entry name" value="WH_DNA-bd_sf"/>
</dbReference>
<feature type="domain" description="HTH lysR-type" evidence="5">
    <location>
        <begin position="1"/>
        <end position="58"/>
    </location>
</feature>
<dbReference type="InterPro" id="IPR036388">
    <property type="entry name" value="WH-like_DNA-bd_sf"/>
</dbReference>
<dbReference type="EMBL" id="JBHMEA010000049">
    <property type="protein sequence ID" value="MFB9233286.1"/>
    <property type="molecule type" value="Genomic_DNA"/>
</dbReference>
<dbReference type="PANTHER" id="PTHR30126:SF94">
    <property type="entry name" value="LYSR FAMILY TRANSCRIPTIONAL REGULATOR"/>
    <property type="match status" value="1"/>
</dbReference>
<accession>A0ABV5JIJ1</accession>
<proteinExistence type="inferred from homology"/>
<keyword evidence="2" id="KW-0805">Transcription regulation</keyword>
<dbReference type="SUPFAM" id="SSF53850">
    <property type="entry name" value="Periplasmic binding protein-like II"/>
    <property type="match status" value="1"/>
</dbReference>
<dbReference type="PANTHER" id="PTHR30126">
    <property type="entry name" value="HTH-TYPE TRANSCRIPTIONAL REGULATOR"/>
    <property type="match status" value="1"/>
</dbReference>
<keyword evidence="7" id="KW-1185">Reference proteome</keyword>
<dbReference type="CDD" id="cd05466">
    <property type="entry name" value="PBP2_LTTR_substrate"/>
    <property type="match status" value="1"/>
</dbReference>
<dbReference type="Gene3D" id="1.10.10.10">
    <property type="entry name" value="Winged helix-like DNA-binding domain superfamily/Winged helix DNA-binding domain"/>
    <property type="match status" value="1"/>
</dbReference>
<evidence type="ECO:0000256" key="3">
    <source>
        <dbReference type="ARBA" id="ARBA00023125"/>
    </source>
</evidence>
<dbReference type="InterPro" id="IPR000847">
    <property type="entry name" value="LysR_HTH_N"/>
</dbReference>
<dbReference type="PROSITE" id="PS50931">
    <property type="entry name" value="HTH_LYSR"/>
    <property type="match status" value="1"/>
</dbReference>
<comment type="similarity">
    <text evidence="1">Belongs to the LysR transcriptional regulatory family.</text>
</comment>
<dbReference type="InterPro" id="IPR005119">
    <property type="entry name" value="LysR_subst-bd"/>
</dbReference>
<dbReference type="Pfam" id="PF03466">
    <property type="entry name" value="LysR_substrate"/>
    <property type="match status" value="1"/>
</dbReference>
<comment type="caution">
    <text evidence="6">The sequence shown here is derived from an EMBL/GenBank/DDBJ whole genome shotgun (WGS) entry which is preliminary data.</text>
</comment>
<dbReference type="Gene3D" id="3.40.190.290">
    <property type="match status" value="1"/>
</dbReference>